<keyword evidence="9" id="KW-1185">Reference proteome</keyword>
<gene>
    <name evidence="6" type="primary">mprF</name>
    <name evidence="8" type="ORF">SAMN02745823_02988</name>
</gene>
<accession>A0A1M5YY55</accession>
<sequence>MSRKMKLQLILGVLITAVVIYFSYVVVKSLNINVIFRSDINWWLVIVSVGIYMYSNYVRGLAYSKGITPDMDDMTALEVIGIGHALNMVLPLHAGEGIRLAFFPAGYSVLRRTKLAIISSLSDAVVVIIITALTVPFARFTDKTLLKAMWILLFVCVGGLLVATVLIILVERIRNYVKEFLNISLLKMLMWVALSWVILIAAFWLGLVAFGFSMTGSVQMALAVFVATNIVNLIPASPGAIGLFEYGTVVGLGGLGVEKSVALSASLLLHVIQYAALLPMGAALYIKAIHGKYGDAVKKARLKSGDGTPPAAANASNTTDTTHTGKED</sequence>
<reference evidence="8 9" key="1">
    <citation type="submission" date="2016-11" db="EMBL/GenBank/DDBJ databases">
        <authorList>
            <person name="Jaros S."/>
            <person name="Januszkiewicz K."/>
            <person name="Wedrychowicz H."/>
        </authorList>
    </citation>
    <scope>NUCLEOTIDE SEQUENCE [LARGE SCALE GENOMIC DNA]</scope>
    <source>
        <strain evidence="8 9">DSM 10068</strain>
    </source>
</reference>
<evidence type="ECO:0000256" key="3">
    <source>
        <dbReference type="ARBA" id="ARBA00022692"/>
    </source>
</evidence>
<comment type="function">
    <text evidence="6">Catalyzes the transfer of a lysyl group from L-lysyl-tRNA(Lys) to membrane-bound phosphatidylglycerol (PG), which produces lysylphosphatidylglycerol (LPG), a major component of the bacterial membrane with a positive net charge. LPG synthesis contributes to bacterial virulence as it is involved in the resistance mechanism against cationic antimicrobial peptides (CAMP) produces by the host's immune system (defensins, cathelicidins) and by the competing microorganisms.</text>
</comment>
<keyword evidence="3 6" id="KW-0812">Transmembrane</keyword>
<evidence type="ECO:0000256" key="5">
    <source>
        <dbReference type="ARBA" id="ARBA00023136"/>
    </source>
</evidence>
<feature type="transmembrane region" description="Helical" evidence="6">
    <location>
        <begin position="261"/>
        <end position="286"/>
    </location>
</feature>
<dbReference type="EC" id="2.3.2.3" evidence="6"/>
<protein>
    <recommendedName>
        <fullName evidence="6">Phosphatidylglycerol lysyltransferase</fullName>
        <ecNumber evidence="6">2.3.2.3</ecNumber>
    </recommendedName>
    <alternativeName>
        <fullName evidence="6">Lysylphosphatidylglycerol synthase</fullName>
    </alternativeName>
</protein>
<dbReference type="PANTHER" id="PTHR39087:SF2">
    <property type="entry name" value="UPF0104 MEMBRANE PROTEIN MJ1595"/>
    <property type="match status" value="1"/>
</dbReference>
<keyword evidence="6" id="KW-0046">Antibiotic resistance</keyword>
<evidence type="ECO:0000256" key="7">
    <source>
        <dbReference type="SAM" id="MobiDB-lite"/>
    </source>
</evidence>
<keyword evidence="5 6" id="KW-0472">Membrane</keyword>
<evidence type="ECO:0000313" key="9">
    <source>
        <dbReference type="Proteomes" id="UP000183995"/>
    </source>
</evidence>
<dbReference type="RefSeq" id="WP_073080606.1">
    <property type="nucleotide sequence ID" value="NZ_FQXV01000011.1"/>
</dbReference>
<keyword evidence="6" id="KW-0443">Lipid metabolism</keyword>
<dbReference type="Pfam" id="PF03706">
    <property type="entry name" value="LPG_synthase_TM"/>
    <property type="match status" value="1"/>
</dbReference>
<evidence type="ECO:0000256" key="1">
    <source>
        <dbReference type="ARBA" id="ARBA00004651"/>
    </source>
</evidence>
<dbReference type="GO" id="GO:0050071">
    <property type="term" value="F:phosphatidylglycerol lysyltransferase activity"/>
    <property type="evidence" value="ECO:0007669"/>
    <property type="project" value="UniProtKB-EC"/>
</dbReference>
<comment type="subcellular location">
    <subcellularLocation>
        <location evidence="1 6">Cell membrane</location>
        <topology evidence="1 6">Multi-pass membrane protein</topology>
    </subcellularLocation>
</comment>
<evidence type="ECO:0000313" key="8">
    <source>
        <dbReference type="EMBL" id="SHI16915.1"/>
    </source>
</evidence>
<keyword evidence="6" id="KW-0808">Transferase</keyword>
<feature type="transmembrane region" description="Helical" evidence="6">
    <location>
        <begin position="150"/>
        <end position="169"/>
    </location>
</feature>
<feature type="transmembrane region" description="Helical" evidence="6">
    <location>
        <begin position="115"/>
        <end position="138"/>
    </location>
</feature>
<evidence type="ECO:0000256" key="6">
    <source>
        <dbReference type="RuleBase" id="RU363042"/>
    </source>
</evidence>
<organism evidence="8 9">
    <name type="scientific">Sporobacter termitidis DSM 10068</name>
    <dbReference type="NCBI Taxonomy" id="1123282"/>
    <lineage>
        <taxon>Bacteria</taxon>
        <taxon>Bacillati</taxon>
        <taxon>Bacillota</taxon>
        <taxon>Clostridia</taxon>
        <taxon>Eubacteriales</taxon>
        <taxon>Oscillospiraceae</taxon>
        <taxon>Sporobacter</taxon>
    </lineage>
</organism>
<feature type="transmembrane region" description="Helical" evidence="6">
    <location>
        <begin position="7"/>
        <end position="27"/>
    </location>
</feature>
<dbReference type="Proteomes" id="UP000183995">
    <property type="component" value="Unassembled WGS sequence"/>
</dbReference>
<name>A0A1M5YY55_9FIRM</name>
<evidence type="ECO:0000256" key="2">
    <source>
        <dbReference type="ARBA" id="ARBA00022475"/>
    </source>
</evidence>
<keyword evidence="2" id="KW-1003">Cell membrane</keyword>
<dbReference type="GO" id="GO:0005886">
    <property type="term" value="C:plasma membrane"/>
    <property type="evidence" value="ECO:0007669"/>
    <property type="project" value="UniProtKB-SubCell"/>
</dbReference>
<keyword evidence="4 6" id="KW-1133">Transmembrane helix</keyword>
<comment type="catalytic activity">
    <reaction evidence="6">
        <text>L-lysyl-tRNA(Lys) + a 1,2-diacyl-sn-glycero-3-phospho-(1'-sn-glycerol) = a 1,2-diacyl-sn-glycero-3-phospho-1'-(3'-O-L-lysyl)-sn-glycerol + tRNA(Lys)</text>
        <dbReference type="Rhea" id="RHEA:10668"/>
        <dbReference type="Rhea" id="RHEA-COMP:9696"/>
        <dbReference type="Rhea" id="RHEA-COMP:9697"/>
        <dbReference type="ChEBI" id="CHEBI:64716"/>
        <dbReference type="ChEBI" id="CHEBI:75792"/>
        <dbReference type="ChEBI" id="CHEBI:78442"/>
        <dbReference type="ChEBI" id="CHEBI:78529"/>
        <dbReference type="EC" id="2.3.2.3"/>
    </reaction>
</comment>
<feature type="transmembrane region" description="Helical" evidence="6">
    <location>
        <begin position="42"/>
        <end position="62"/>
    </location>
</feature>
<dbReference type="InterPro" id="IPR022791">
    <property type="entry name" value="L-PG_synthase/AglD"/>
</dbReference>
<dbReference type="OrthoDB" id="144616at2"/>
<feature type="compositionally biased region" description="Low complexity" evidence="7">
    <location>
        <begin position="308"/>
        <end position="322"/>
    </location>
</feature>
<evidence type="ECO:0000256" key="4">
    <source>
        <dbReference type="ARBA" id="ARBA00022989"/>
    </source>
</evidence>
<feature type="transmembrane region" description="Helical" evidence="6">
    <location>
        <begin position="189"/>
        <end position="210"/>
    </location>
</feature>
<dbReference type="EMBL" id="FQXV01000011">
    <property type="protein sequence ID" value="SHI16915.1"/>
    <property type="molecule type" value="Genomic_DNA"/>
</dbReference>
<dbReference type="GO" id="GO:0006629">
    <property type="term" value="P:lipid metabolic process"/>
    <property type="evidence" value="ECO:0007669"/>
    <property type="project" value="UniProtKB-KW"/>
</dbReference>
<comment type="similarity">
    <text evidence="6">Belongs to the LPG synthase family.</text>
</comment>
<dbReference type="GO" id="GO:0046677">
    <property type="term" value="P:response to antibiotic"/>
    <property type="evidence" value="ECO:0007669"/>
    <property type="project" value="UniProtKB-KW"/>
</dbReference>
<feature type="region of interest" description="Disordered" evidence="7">
    <location>
        <begin position="303"/>
        <end position="328"/>
    </location>
</feature>
<dbReference type="AlphaFoldDB" id="A0A1M5YY55"/>
<dbReference type="PANTHER" id="PTHR39087">
    <property type="entry name" value="UPF0104 MEMBRANE PROTEIN MJ1595"/>
    <property type="match status" value="1"/>
</dbReference>
<dbReference type="STRING" id="1123282.SAMN02745823_02988"/>
<proteinExistence type="inferred from homology"/>